<keyword evidence="1" id="KW-0964">Secreted</keyword>
<sequence length="235" mass="26837">MPTTFVVGKKYSYADDSSTPQVDDFSSLLSIPTDMSSVKEGIRLGIHAECQRAYKDRKQEFKKYFDKVGGYGDIVKAKGKPPEHMDQEAWEQLIDELFLDPDFRKRSEKNKSNRSKQRYTSFHGSKSYAQRRHMEALVALKFSKRLISRSEKGWANEITELDYGERKLGFYGLSSQEELGLLMVMNFVFMTGRYNGSTLTVLGRNPVMQKVREMPVIGGTALFRVSGIPQFTVVV</sequence>
<dbReference type="AlphaFoldDB" id="A0A5N6P3D1"/>
<comment type="caution">
    <text evidence="2">The sequence shown here is derived from an EMBL/GenBank/DDBJ whole genome shotgun (WGS) entry which is preliminary data.</text>
</comment>
<dbReference type="InterPro" id="IPR004265">
    <property type="entry name" value="Dirigent"/>
</dbReference>
<evidence type="ECO:0000313" key="2">
    <source>
        <dbReference type="EMBL" id="KAD5960187.1"/>
    </source>
</evidence>
<dbReference type="PANTHER" id="PTHR21495">
    <property type="entry name" value="NUCLEOPORIN-RELATED"/>
    <property type="match status" value="1"/>
</dbReference>
<keyword evidence="1" id="KW-0052">Apoplast</keyword>
<dbReference type="GO" id="GO:0048046">
    <property type="term" value="C:apoplast"/>
    <property type="evidence" value="ECO:0007669"/>
    <property type="project" value="UniProtKB-SubCell"/>
</dbReference>
<comment type="function">
    <text evidence="1">Dirigent proteins impart stereoselectivity on the phenoxy radical-coupling reaction, yielding optically active lignans from two molecules of coniferyl alcohol in the biosynthesis of lignans, flavonolignans, and alkaloids and thus plays a central role in plant secondary metabolism.</text>
</comment>
<dbReference type="Proteomes" id="UP000326396">
    <property type="component" value="Linkage Group LG14"/>
</dbReference>
<accession>A0A5N6P3D1</accession>
<organism evidence="2 3">
    <name type="scientific">Mikania micrantha</name>
    <name type="common">bitter vine</name>
    <dbReference type="NCBI Taxonomy" id="192012"/>
    <lineage>
        <taxon>Eukaryota</taxon>
        <taxon>Viridiplantae</taxon>
        <taxon>Streptophyta</taxon>
        <taxon>Embryophyta</taxon>
        <taxon>Tracheophyta</taxon>
        <taxon>Spermatophyta</taxon>
        <taxon>Magnoliopsida</taxon>
        <taxon>eudicotyledons</taxon>
        <taxon>Gunneridae</taxon>
        <taxon>Pentapetalae</taxon>
        <taxon>asterids</taxon>
        <taxon>campanulids</taxon>
        <taxon>Asterales</taxon>
        <taxon>Asteraceae</taxon>
        <taxon>Asteroideae</taxon>
        <taxon>Heliantheae alliance</taxon>
        <taxon>Eupatorieae</taxon>
        <taxon>Mikania</taxon>
    </lineage>
</organism>
<proteinExistence type="inferred from homology"/>
<name>A0A5N6P3D1_9ASTR</name>
<comment type="similarity">
    <text evidence="1">Belongs to the plant dirigent protein family.</text>
</comment>
<gene>
    <name evidence="2" type="ORF">E3N88_11659</name>
</gene>
<dbReference type="Pfam" id="PF03018">
    <property type="entry name" value="Dirigent"/>
    <property type="match status" value="1"/>
</dbReference>
<comment type="subcellular location">
    <subcellularLocation>
        <location evidence="1">Secreted</location>
        <location evidence="1">Extracellular space</location>
        <location evidence="1">Apoplast</location>
    </subcellularLocation>
</comment>
<keyword evidence="3" id="KW-1185">Reference proteome</keyword>
<comment type="subunit">
    <text evidence="1">Homodimer.</text>
</comment>
<evidence type="ECO:0000256" key="1">
    <source>
        <dbReference type="RuleBase" id="RU363099"/>
    </source>
</evidence>
<dbReference type="OrthoDB" id="1864232at2759"/>
<protein>
    <recommendedName>
        <fullName evidence="1">Dirigent protein</fullName>
    </recommendedName>
</protein>
<reference evidence="2 3" key="1">
    <citation type="submission" date="2019-05" db="EMBL/GenBank/DDBJ databases">
        <title>Mikania micrantha, genome provides insights into the molecular mechanism of rapid growth.</title>
        <authorList>
            <person name="Liu B."/>
        </authorList>
    </citation>
    <scope>NUCLEOTIDE SEQUENCE [LARGE SCALE GENOMIC DNA]</scope>
    <source>
        <strain evidence="2">NLD-2019</strain>
        <tissue evidence="2">Leaf</tissue>
    </source>
</reference>
<evidence type="ECO:0000313" key="3">
    <source>
        <dbReference type="Proteomes" id="UP000326396"/>
    </source>
</evidence>
<dbReference type="EMBL" id="SZYD01000006">
    <property type="protein sequence ID" value="KAD5960187.1"/>
    <property type="molecule type" value="Genomic_DNA"/>
</dbReference>